<evidence type="ECO:0000313" key="3">
    <source>
        <dbReference type="Proteomes" id="UP000245429"/>
    </source>
</evidence>
<evidence type="ECO:0000313" key="2">
    <source>
        <dbReference type="EMBL" id="AWM13954.1"/>
    </source>
</evidence>
<dbReference type="Pfam" id="PF01909">
    <property type="entry name" value="NTP_transf_2"/>
    <property type="match status" value="1"/>
</dbReference>
<keyword evidence="2" id="KW-0808">Transferase</keyword>
<dbReference type="EMBL" id="CP029463">
    <property type="protein sequence ID" value="AWM13954.1"/>
    <property type="molecule type" value="Genomic_DNA"/>
</dbReference>
<sequence>MKILQPLLYFSLFNHPLKKEEILHYSSHTTQKDFEEEIALALSKNIIEKTAAYYHPHLNEEYITKRETGYKNAQKAMIKAKKRARFAYTFFPFIDGIAISGSLSKGYFDKHSDVDFFIITKPGRLWSCRMALILFKKIFLFNSRKYFCMNYFITSDNLEIIEKNRFTATEIATLIPLHGSVFEHFFKANNWYKHFLPNKDCNWSELENIPKKLLLQYYEALFNNSIGEFIERVCFSITFAVWKIKYKEKMSSEDFAIAFKSSQNVSKHHPSNFQKKVIDALNKKYDEIREKYQIELPEEHA</sequence>
<accession>A0A2U8QVP3</accession>
<gene>
    <name evidence="2" type="ORF">DI487_08825</name>
</gene>
<protein>
    <submittedName>
        <fullName evidence="2">Nucleotidyltransferase</fullName>
    </submittedName>
</protein>
<evidence type="ECO:0000259" key="1">
    <source>
        <dbReference type="Pfam" id="PF01909"/>
    </source>
</evidence>
<feature type="domain" description="Polymerase nucleotidyl transferase" evidence="1">
    <location>
        <begin position="92"/>
        <end position="124"/>
    </location>
</feature>
<dbReference type="OrthoDB" id="645383at2"/>
<name>A0A2U8QVP3_9FLAO</name>
<reference evidence="2 3" key="1">
    <citation type="submission" date="2018-05" db="EMBL/GenBank/DDBJ databases">
        <title>Flavobacterium sp. MEBiC07310.</title>
        <authorList>
            <person name="Baek K."/>
        </authorList>
    </citation>
    <scope>NUCLEOTIDE SEQUENCE [LARGE SCALE GENOMIC DNA]</scope>
    <source>
        <strain evidence="2 3">MEBiC07310</strain>
    </source>
</reference>
<proteinExistence type="predicted"/>
<dbReference type="InterPro" id="IPR043519">
    <property type="entry name" value="NT_sf"/>
</dbReference>
<dbReference type="SUPFAM" id="SSF81301">
    <property type="entry name" value="Nucleotidyltransferase"/>
    <property type="match status" value="1"/>
</dbReference>
<dbReference type="KEGG" id="fse:DI487_08825"/>
<organism evidence="2 3">
    <name type="scientific">Flavobacterium sediminis</name>
    <dbReference type="NCBI Taxonomy" id="2201181"/>
    <lineage>
        <taxon>Bacteria</taxon>
        <taxon>Pseudomonadati</taxon>
        <taxon>Bacteroidota</taxon>
        <taxon>Flavobacteriia</taxon>
        <taxon>Flavobacteriales</taxon>
        <taxon>Flavobacteriaceae</taxon>
        <taxon>Flavobacterium</taxon>
    </lineage>
</organism>
<dbReference type="GO" id="GO:0016779">
    <property type="term" value="F:nucleotidyltransferase activity"/>
    <property type="evidence" value="ECO:0007669"/>
    <property type="project" value="InterPro"/>
</dbReference>
<dbReference type="InterPro" id="IPR002934">
    <property type="entry name" value="Polymerase_NTP_transf_dom"/>
</dbReference>
<dbReference type="RefSeq" id="WP_109569321.1">
    <property type="nucleotide sequence ID" value="NZ_CP029463.1"/>
</dbReference>
<keyword evidence="3" id="KW-1185">Reference proteome</keyword>
<dbReference type="Proteomes" id="UP000245429">
    <property type="component" value="Chromosome"/>
</dbReference>
<dbReference type="AlphaFoldDB" id="A0A2U8QVP3"/>